<evidence type="ECO:0000256" key="1">
    <source>
        <dbReference type="ARBA" id="ARBA00004571"/>
    </source>
</evidence>
<keyword evidence="6 8" id="KW-0472">Membrane</keyword>
<reference evidence="13 14" key="1">
    <citation type="submission" date="2014-07" db="EMBL/GenBank/DDBJ databases">
        <authorList>
            <person name="McCorrison J."/>
            <person name="Sanka R."/>
            <person name="Torralba M."/>
            <person name="Gillis M."/>
            <person name="Haft D.H."/>
            <person name="Methe B."/>
            <person name="Sutton G."/>
            <person name="Nelson K.E."/>
        </authorList>
    </citation>
    <scope>NUCLEOTIDE SEQUENCE [LARGE SCALE GENOMIC DNA]</scope>
    <source>
        <strain evidence="13 14">DNF00320</strain>
    </source>
</reference>
<dbReference type="Proteomes" id="UP000029525">
    <property type="component" value="Unassembled WGS sequence"/>
</dbReference>
<dbReference type="InterPro" id="IPR008969">
    <property type="entry name" value="CarboxyPept-like_regulatory"/>
</dbReference>
<dbReference type="Gene3D" id="2.170.130.10">
    <property type="entry name" value="TonB-dependent receptor, plug domain"/>
    <property type="match status" value="1"/>
</dbReference>
<evidence type="ECO:0000256" key="8">
    <source>
        <dbReference type="PROSITE-ProRule" id="PRU01360"/>
    </source>
</evidence>
<protein>
    <submittedName>
        <fullName evidence="13">Membrane protein</fullName>
    </submittedName>
</protein>
<evidence type="ECO:0000256" key="3">
    <source>
        <dbReference type="ARBA" id="ARBA00022452"/>
    </source>
</evidence>
<dbReference type="Pfam" id="PF00593">
    <property type="entry name" value="TonB_dep_Rec_b-barrel"/>
    <property type="match status" value="1"/>
</dbReference>
<evidence type="ECO:0000259" key="12">
    <source>
        <dbReference type="Pfam" id="PF07715"/>
    </source>
</evidence>
<feature type="chain" id="PRO_5001917748" evidence="10">
    <location>
        <begin position="21"/>
        <end position="1110"/>
    </location>
</feature>
<dbReference type="EMBL" id="JRNQ01000036">
    <property type="protein sequence ID" value="KGF44474.1"/>
    <property type="molecule type" value="Genomic_DNA"/>
</dbReference>
<evidence type="ECO:0000256" key="6">
    <source>
        <dbReference type="ARBA" id="ARBA00023136"/>
    </source>
</evidence>
<comment type="subcellular location">
    <subcellularLocation>
        <location evidence="1 8">Cell outer membrane</location>
        <topology evidence="1 8">Multi-pass membrane protein</topology>
    </subcellularLocation>
</comment>
<keyword evidence="10" id="KW-0732">Signal</keyword>
<dbReference type="GO" id="GO:0009279">
    <property type="term" value="C:cell outer membrane"/>
    <property type="evidence" value="ECO:0007669"/>
    <property type="project" value="UniProtKB-SubCell"/>
</dbReference>
<keyword evidence="3 8" id="KW-1134">Transmembrane beta strand</keyword>
<dbReference type="InterPro" id="IPR036942">
    <property type="entry name" value="Beta-barrel_TonB_sf"/>
</dbReference>
<dbReference type="AlphaFoldDB" id="A0A096CGS4"/>
<keyword evidence="7 8" id="KW-0998">Cell outer membrane</keyword>
<comment type="similarity">
    <text evidence="8 9">Belongs to the TonB-dependent receptor family.</text>
</comment>
<evidence type="ECO:0000256" key="4">
    <source>
        <dbReference type="ARBA" id="ARBA00022692"/>
    </source>
</evidence>
<comment type="caution">
    <text evidence="13">The sequence shown here is derived from an EMBL/GenBank/DDBJ whole genome shotgun (WGS) entry which is preliminary data.</text>
</comment>
<keyword evidence="4 8" id="KW-0812">Transmembrane</keyword>
<dbReference type="InterPro" id="IPR012910">
    <property type="entry name" value="Plug_dom"/>
</dbReference>
<dbReference type="Pfam" id="PF13715">
    <property type="entry name" value="CarbopepD_reg_2"/>
    <property type="match status" value="1"/>
</dbReference>
<evidence type="ECO:0000256" key="5">
    <source>
        <dbReference type="ARBA" id="ARBA00023077"/>
    </source>
</evidence>
<dbReference type="Pfam" id="PF07715">
    <property type="entry name" value="Plug"/>
    <property type="match status" value="1"/>
</dbReference>
<evidence type="ECO:0000256" key="7">
    <source>
        <dbReference type="ARBA" id="ARBA00023237"/>
    </source>
</evidence>
<evidence type="ECO:0000313" key="13">
    <source>
        <dbReference type="EMBL" id="KGF44474.1"/>
    </source>
</evidence>
<dbReference type="Gene3D" id="2.40.170.20">
    <property type="entry name" value="TonB-dependent receptor, beta-barrel domain"/>
    <property type="match status" value="1"/>
</dbReference>
<organism evidence="13 14">
    <name type="scientific">Prevotella bivia DNF00320</name>
    <dbReference type="NCBI Taxonomy" id="1401068"/>
    <lineage>
        <taxon>Bacteria</taxon>
        <taxon>Pseudomonadati</taxon>
        <taxon>Bacteroidota</taxon>
        <taxon>Bacteroidia</taxon>
        <taxon>Bacteroidales</taxon>
        <taxon>Prevotellaceae</taxon>
        <taxon>Prevotella</taxon>
    </lineage>
</organism>
<dbReference type="PROSITE" id="PS52016">
    <property type="entry name" value="TONB_DEPENDENT_REC_3"/>
    <property type="match status" value="1"/>
</dbReference>
<dbReference type="Gene3D" id="2.60.40.1120">
    <property type="entry name" value="Carboxypeptidase-like, regulatory domain"/>
    <property type="match status" value="1"/>
</dbReference>
<dbReference type="SUPFAM" id="SSF56935">
    <property type="entry name" value="Porins"/>
    <property type="match status" value="1"/>
</dbReference>
<dbReference type="NCBIfam" id="TIGR04057">
    <property type="entry name" value="SusC_RagA_signa"/>
    <property type="match status" value="1"/>
</dbReference>
<dbReference type="NCBIfam" id="TIGR04056">
    <property type="entry name" value="OMP_RagA_SusC"/>
    <property type="match status" value="1"/>
</dbReference>
<feature type="domain" description="TonB-dependent receptor plug" evidence="12">
    <location>
        <begin position="128"/>
        <end position="254"/>
    </location>
</feature>
<dbReference type="InterPro" id="IPR000531">
    <property type="entry name" value="Beta-barrel_TonB"/>
</dbReference>
<dbReference type="InterPro" id="IPR023996">
    <property type="entry name" value="TonB-dep_OMP_SusC/RagA"/>
</dbReference>
<gene>
    <name evidence="13" type="ORF">HMPREF0647_06815</name>
</gene>
<dbReference type="InterPro" id="IPR023997">
    <property type="entry name" value="TonB-dep_OMP_SusC/RagA_CS"/>
</dbReference>
<dbReference type="InterPro" id="IPR037066">
    <property type="entry name" value="Plug_dom_sf"/>
</dbReference>
<dbReference type="OrthoDB" id="9768177at2"/>
<name>A0A096CGS4_9BACT</name>
<evidence type="ECO:0000259" key="11">
    <source>
        <dbReference type="Pfam" id="PF00593"/>
    </source>
</evidence>
<keyword evidence="2 8" id="KW-0813">Transport</keyword>
<dbReference type="RefSeq" id="WP_036867241.1">
    <property type="nucleotide sequence ID" value="NZ_JRNQ01000036.1"/>
</dbReference>
<dbReference type="SUPFAM" id="SSF49464">
    <property type="entry name" value="Carboxypeptidase regulatory domain-like"/>
    <property type="match status" value="1"/>
</dbReference>
<sequence>MVKKLLLLFLAFFSVTTLWAADVKEITGTISSAEDKELLIGVTITVPRSELKRVGAAQTSLGTTTDVDGNFTIKVPTDVKVLTASYIGYEDAIITLTDGKSHYDVVMKSKSTTLNDVVVTGYQTVERRRLTAAITKIDLTEAAKGSNLSVDQALAGQIAGVSVTSTSGTPGAPAKIRIRGTASLSGTQDPLWVLDGMPLEGTDIPKLSGNSDNDITNIGQSSIAGLSPNDIESITILKDAAATAIYGARAANGVIVITTKRGREGKPVMNYNTRLSISPRISSDRLNLLNASQKVNLELEMARQTYDNYGTPVSLYSGNGDVYAIIKNAGELENYQAKGFDALSAATQGKINALRNVNTNWNDILFRSAFTQEHNFSISGGGERVTYYNSVGYSDENGNVQGVSNSRFNLTSKTQYKVNKILKIGFSLFGNLRKNHSFLSDTYGLNNPVYYSRIANPYQILQNEDGSYAYDYNAVANGDRDLTRGFNIFEDRANSQNKTTTTSINAIFDAELRFNDNWKLTTQLGLQYDNSKREQYAGWNTFTMRNAYQNSRYTNKGVTKYVIPEGGRMQTNHSTTTQMTYKLQGEYKNTFNDIHFLQLMAGTEWRKNWYKADAVTAYGYNPQTLTSIPLVFQDEKQARQYPLNNFTKQTNAYISFYATGSYTLLDRYTLGASVRSDGSDLFGVDKKYRWLPIYSMSALWRVSREKFLSNATWIDNLALRLSYGIQGNIDKNTSPYLVGSYANISILPGYNETGINILGAPNDKLRWEKTKTWNVGIDWSILKSAINMSFDYYSRKGTDLIGTRMLPLENGFQSMTINWASMKNEGVEFNLQTRNIATKNFSWYTTFNFAYNQNKVLRMSIADNQTTPSLEGYPVGAIFAIETKGIDPKTGRILLADASDPNGVTIDKKYRLKDEWGIGFYSSDVKPTEERTFYKYMGTSDAPYTGGLMNTFNYKNWELNMNWAFYFGAKVRTAPSYAVVGQNPGRNTNTDILNRWTPDNTTSSLPALLSPTGDYLPDYRWLESSSVYNNLDIWVRDLNYARMQNLRLSYHLPEEFVRKLGLGAATIAVEGKNLFVISADYHNYIDPESQSNLYSTPVQKAFTFNLNVNF</sequence>
<evidence type="ECO:0000256" key="10">
    <source>
        <dbReference type="SAM" id="SignalP"/>
    </source>
</evidence>
<keyword evidence="5 9" id="KW-0798">TonB box</keyword>
<evidence type="ECO:0000256" key="9">
    <source>
        <dbReference type="RuleBase" id="RU003357"/>
    </source>
</evidence>
<feature type="signal peptide" evidence="10">
    <location>
        <begin position="1"/>
        <end position="20"/>
    </location>
</feature>
<dbReference type="InterPro" id="IPR039426">
    <property type="entry name" value="TonB-dep_rcpt-like"/>
</dbReference>
<accession>A0A096CGS4</accession>
<evidence type="ECO:0000256" key="2">
    <source>
        <dbReference type="ARBA" id="ARBA00022448"/>
    </source>
</evidence>
<proteinExistence type="inferred from homology"/>
<evidence type="ECO:0000313" key="14">
    <source>
        <dbReference type="Proteomes" id="UP000029525"/>
    </source>
</evidence>
<feature type="domain" description="TonB-dependent receptor-like beta-barrel" evidence="11">
    <location>
        <begin position="462"/>
        <end position="876"/>
    </location>
</feature>